<gene>
    <name evidence="2" type="ORF">ACFQMK_07075</name>
</gene>
<dbReference type="Gene3D" id="3.40.50.1820">
    <property type="entry name" value="alpha/beta hydrolase"/>
    <property type="match status" value="1"/>
</dbReference>
<dbReference type="Proteomes" id="UP001596390">
    <property type="component" value="Unassembled WGS sequence"/>
</dbReference>
<keyword evidence="3" id="KW-1185">Reference proteome</keyword>
<name>A0ABD5YFG9_9EURY</name>
<evidence type="ECO:0000313" key="3">
    <source>
        <dbReference type="Proteomes" id="UP001596390"/>
    </source>
</evidence>
<accession>A0ABD5YFG9</accession>
<sequence length="278" mass="29282">MQRESRREDRGVAPAAETCALGDGRTLAYAVGGDESGTPVVAHHGTPGSRLFASLLDDAAAEAGVRLLVPDRPGYGRSSPPPDDWGWREWRRDLAALLDAESVERCGVVGFSGGGPFALAAGGSDRVSRVGLVSSVVPPAEVALVRLSRVPFAVRALFRLSGAFASVAGPDTVVGQYTDRSVPEAVSRAVADDFHEALRQGATAVARENRSFGSEWAGIDRTPVPVRAWHGTRDGNAPLSAVEALAGEREATLTTAETDHLGTLLDYRCEVLQWVGDA</sequence>
<dbReference type="InterPro" id="IPR029058">
    <property type="entry name" value="AB_hydrolase_fold"/>
</dbReference>
<proteinExistence type="predicted"/>
<dbReference type="PANTHER" id="PTHR43433">
    <property type="entry name" value="HYDROLASE, ALPHA/BETA FOLD FAMILY PROTEIN"/>
    <property type="match status" value="1"/>
</dbReference>
<dbReference type="AlphaFoldDB" id="A0ABD5YFG9"/>
<dbReference type="PANTHER" id="PTHR43433:SF10">
    <property type="entry name" value="AB HYDROLASE-1 DOMAIN-CONTAINING PROTEIN"/>
    <property type="match status" value="1"/>
</dbReference>
<protein>
    <submittedName>
        <fullName evidence="2">Alpha/beta fold hydrolase</fullName>
    </submittedName>
</protein>
<dbReference type="Pfam" id="PF00561">
    <property type="entry name" value="Abhydrolase_1"/>
    <property type="match status" value="1"/>
</dbReference>
<evidence type="ECO:0000313" key="2">
    <source>
        <dbReference type="EMBL" id="MFC7186649.1"/>
    </source>
</evidence>
<keyword evidence="2" id="KW-0378">Hydrolase</keyword>
<dbReference type="PRINTS" id="PR00111">
    <property type="entry name" value="ABHYDROLASE"/>
</dbReference>
<comment type="caution">
    <text evidence="2">The sequence shown here is derived from an EMBL/GenBank/DDBJ whole genome shotgun (WGS) entry which is preliminary data.</text>
</comment>
<dbReference type="GO" id="GO:0016787">
    <property type="term" value="F:hydrolase activity"/>
    <property type="evidence" value="ECO:0007669"/>
    <property type="project" value="UniProtKB-KW"/>
</dbReference>
<dbReference type="RefSeq" id="WP_267663622.1">
    <property type="nucleotide sequence ID" value="NZ_JAODIX010000029.1"/>
</dbReference>
<dbReference type="EMBL" id="JBHSZZ010000029">
    <property type="protein sequence ID" value="MFC7186649.1"/>
    <property type="molecule type" value="Genomic_DNA"/>
</dbReference>
<dbReference type="InterPro" id="IPR050471">
    <property type="entry name" value="AB_hydrolase"/>
</dbReference>
<reference evidence="2 3" key="1">
    <citation type="journal article" date="2019" name="Int. J. Syst. Evol. Microbiol.">
        <title>The Global Catalogue of Microorganisms (GCM) 10K type strain sequencing project: providing services to taxonomists for standard genome sequencing and annotation.</title>
        <authorList>
            <consortium name="The Broad Institute Genomics Platform"/>
            <consortium name="The Broad Institute Genome Sequencing Center for Infectious Disease"/>
            <person name="Wu L."/>
            <person name="Ma J."/>
        </authorList>
    </citation>
    <scope>NUCLEOTIDE SEQUENCE [LARGE SCALE GENOMIC DNA]</scope>
    <source>
        <strain evidence="2 3">Q85</strain>
    </source>
</reference>
<dbReference type="InterPro" id="IPR000073">
    <property type="entry name" value="AB_hydrolase_1"/>
</dbReference>
<feature type="domain" description="AB hydrolase-1" evidence="1">
    <location>
        <begin position="39"/>
        <end position="141"/>
    </location>
</feature>
<dbReference type="SUPFAM" id="SSF53474">
    <property type="entry name" value="alpha/beta-Hydrolases"/>
    <property type="match status" value="1"/>
</dbReference>
<organism evidence="2 3">
    <name type="scientific">Halorubrum yunnanense</name>
    <dbReference type="NCBI Taxonomy" id="1526162"/>
    <lineage>
        <taxon>Archaea</taxon>
        <taxon>Methanobacteriati</taxon>
        <taxon>Methanobacteriota</taxon>
        <taxon>Stenosarchaea group</taxon>
        <taxon>Halobacteria</taxon>
        <taxon>Halobacteriales</taxon>
        <taxon>Haloferacaceae</taxon>
        <taxon>Halorubrum</taxon>
    </lineage>
</organism>
<evidence type="ECO:0000259" key="1">
    <source>
        <dbReference type="Pfam" id="PF00561"/>
    </source>
</evidence>